<evidence type="ECO:0000256" key="6">
    <source>
        <dbReference type="ARBA" id="ARBA00043266"/>
    </source>
</evidence>
<evidence type="ECO:0000256" key="2">
    <source>
        <dbReference type="ARBA" id="ARBA00022859"/>
    </source>
</evidence>
<feature type="domain" description="Ig-like" evidence="7">
    <location>
        <begin position="6"/>
        <end position="96"/>
    </location>
</feature>
<evidence type="ECO:0000313" key="9">
    <source>
        <dbReference type="Proteomes" id="UP000335636"/>
    </source>
</evidence>
<gene>
    <name evidence="8" type="ORF">MONAX_5E037801</name>
</gene>
<dbReference type="InterPro" id="IPR003599">
    <property type="entry name" value="Ig_sub"/>
</dbReference>
<keyword evidence="6" id="KW-1279">T cell receptor</keyword>
<name>A0A5E4C8U2_MARMO</name>
<comment type="caution">
    <text evidence="8">The sequence shown here is derived from an EMBL/GenBank/DDBJ whole genome shotgun (WGS) entry which is preliminary data.</text>
</comment>
<dbReference type="PANTHER" id="PTHR19343">
    <property type="entry name" value="T CELL RECEPTOR ALPHA VARIABLE 1-2"/>
    <property type="match status" value="1"/>
</dbReference>
<protein>
    <recommendedName>
        <fullName evidence="7">Ig-like domain-containing protein</fullName>
    </recommendedName>
</protein>
<dbReference type="PANTHER" id="PTHR19343:SF3">
    <property type="entry name" value="T CELL RECEPTOR ALPHA VARIABLE 12-2"/>
    <property type="match status" value="1"/>
</dbReference>
<reference evidence="8" key="1">
    <citation type="submission" date="2019-04" db="EMBL/GenBank/DDBJ databases">
        <authorList>
            <person name="Alioto T."/>
            <person name="Alioto T."/>
        </authorList>
    </citation>
    <scope>NUCLEOTIDE SEQUENCE [LARGE SCALE GENOMIC DNA]</scope>
</reference>
<dbReference type="EMBL" id="CABDUW010000997">
    <property type="protein sequence ID" value="VTJ77770.1"/>
    <property type="molecule type" value="Genomic_DNA"/>
</dbReference>
<dbReference type="SMART" id="SM00409">
    <property type="entry name" value="IG"/>
    <property type="match status" value="1"/>
</dbReference>
<dbReference type="Pfam" id="PF07686">
    <property type="entry name" value="V-set"/>
    <property type="match status" value="1"/>
</dbReference>
<dbReference type="Proteomes" id="UP000335636">
    <property type="component" value="Unassembled WGS sequence"/>
</dbReference>
<dbReference type="CDD" id="cd04983">
    <property type="entry name" value="IgV_TCR_alpha"/>
    <property type="match status" value="1"/>
</dbReference>
<dbReference type="InterPro" id="IPR036179">
    <property type="entry name" value="Ig-like_dom_sf"/>
</dbReference>
<dbReference type="Gene3D" id="2.60.40.10">
    <property type="entry name" value="Immunoglobulins"/>
    <property type="match status" value="1"/>
</dbReference>
<dbReference type="SUPFAM" id="SSF48726">
    <property type="entry name" value="Immunoglobulin"/>
    <property type="match status" value="1"/>
</dbReference>
<evidence type="ECO:0000256" key="5">
    <source>
        <dbReference type="ARBA" id="ARBA00023319"/>
    </source>
</evidence>
<evidence type="ECO:0000313" key="8">
    <source>
        <dbReference type="EMBL" id="VTJ77770.1"/>
    </source>
</evidence>
<evidence type="ECO:0000256" key="4">
    <source>
        <dbReference type="ARBA" id="ARBA00023170"/>
    </source>
</evidence>
<dbReference type="InterPro" id="IPR013106">
    <property type="entry name" value="Ig_V-set"/>
</dbReference>
<evidence type="ECO:0000259" key="7">
    <source>
        <dbReference type="PROSITE" id="PS50835"/>
    </source>
</evidence>
<feature type="non-terminal residue" evidence="8">
    <location>
        <position position="116"/>
    </location>
</feature>
<evidence type="ECO:0000256" key="1">
    <source>
        <dbReference type="ARBA" id="ARBA00022729"/>
    </source>
</evidence>
<dbReference type="SMART" id="SM00406">
    <property type="entry name" value="IGv"/>
    <property type="match status" value="1"/>
</dbReference>
<dbReference type="InterPro" id="IPR013783">
    <property type="entry name" value="Ig-like_fold"/>
</dbReference>
<keyword evidence="3" id="KW-1064">Adaptive immunity</keyword>
<accession>A0A5E4C8U2</accession>
<keyword evidence="9" id="KW-1185">Reference proteome</keyword>
<keyword evidence="2" id="KW-0391">Immunity</keyword>
<dbReference type="InterPro" id="IPR051006">
    <property type="entry name" value="TCR_variable_domain"/>
</dbReference>
<dbReference type="GO" id="GO:0042605">
    <property type="term" value="F:peptide antigen binding"/>
    <property type="evidence" value="ECO:0007669"/>
    <property type="project" value="TreeGrafter"/>
</dbReference>
<dbReference type="GO" id="GO:0042101">
    <property type="term" value="C:T cell receptor complex"/>
    <property type="evidence" value="ECO:0007669"/>
    <property type="project" value="UniProtKB-KW"/>
</dbReference>
<organism evidence="8 9">
    <name type="scientific">Marmota monax</name>
    <name type="common">Woodchuck</name>
    <dbReference type="NCBI Taxonomy" id="9995"/>
    <lineage>
        <taxon>Eukaryota</taxon>
        <taxon>Metazoa</taxon>
        <taxon>Chordata</taxon>
        <taxon>Craniata</taxon>
        <taxon>Vertebrata</taxon>
        <taxon>Euteleostomi</taxon>
        <taxon>Mammalia</taxon>
        <taxon>Eutheria</taxon>
        <taxon>Euarchontoglires</taxon>
        <taxon>Glires</taxon>
        <taxon>Rodentia</taxon>
        <taxon>Sciuromorpha</taxon>
        <taxon>Sciuridae</taxon>
        <taxon>Xerinae</taxon>
        <taxon>Marmotini</taxon>
        <taxon>Marmota</taxon>
    </lineage>
</organism>
<dbReference type="PROSITE" id="PS50835">
    <property type="entry name" value="IG_LIKE"/>
    <property type="match status" value="1"/>
</dbReference>
<sequence>VSSQQKAVEQSPAALSIPEGAMAYLNCTYSDSASQNFMWYQQYSGKGPKLLISIFSNGEKGEGRFTAQLDTAKRHLFLHISASQLSDSATYFCALSTQCSPGTCSCTETYCLRRPE</sequence>
<dbReference type="AlphaFoldDB" id="A0A5E4C8U2"/>
<keyword evidence="1" id="KW-0732">Signal</keyword>
<proteinExistence type="predicted"/>
<keyword evidence="4" id="KW-0675">Receptor</keyword>
<dbReference type="InterPro" id="IPR007110">
    <property type="entry name" value="Ig-like_dom"/>
</dbReference>
<evidence type="ECO:0000256" key="3">
    <source>
        <dbReference type="ARBA" id="ARBA00023130"/>
    </source>
</evidence>
<feature type="non-terminal residue" evidence="8">
    <location>
        <position position="1"/>
    </location>
</feature>
<keyword evidence="5" id="KW-0393">Immunoglobulin domain</keyword>
<dbReference type="GO" id="GO:0002250">
    <property type="term" value="P:adaptive immune response"/>
    <property type="evidence" value="ECO:0007669"/>
    <property type="project" value="UniProtKB-KW"/>
</dbReference>